<dbReference type="RefSeq" id="WP_037284484.1">
    <property type="nucleotide sequence ID" value="NZ_JEOB01000001.1"/>
</dbReference>
<organism evidence="3 4">
    <name type="scientific">Ruminococcus albus SY3</name>
    <dbReference type="NCBI Taxonomy" id="1341156"/>
    <lineage>
        <taxon>Bacteria</taxon>
        <taxon>Bacillati</taxon>
        <taxon>Bacillota</taxon>
        <taxon>Clostridia</taxon>
        <taxon>Eubacteriales</taxon>
        <taxon>Oscillospiraceae</taxon>
        <taxon>Ruminococcus</taxon>
    </lineage>
</organism>
<proteinExistence type="predicted"/>
<keyword evidence="4" id="KW-1185">Reference proteome</keyword>
<comment type="caution">
    <text evidence="3">The sequence shown here is derived from an EMBL/GenBank/DDBJ whole genome shotgun (WGS) entry which is preliminary data.</text>
</comment>
<evidence type="ECO:0008006" key="5">
    <source>
        <dbReference type="Google" id="ProtNLM"/>
    </source>
</evidence>
<evidence type="ECO:0000313" key="4">
    <source>
        <dbReference type="Proteomes" id="UP000021369"/>
    </source>
</evidence>
<accession>A0A011WVA9</accession>
<gene>
    <name evidence="3" type="ORF">RASY3_01410</name>
</gene>
<dbReference type="AlphaFoldDB" id="A0A011WVA9"/>
<feature type="chain" id="PRO_5001463965" description="Lipoprotein" evidence="2">
    <location>
        <begin position="24"/>
        <end position="266"/>
    </location>
</feature>
<evidence type="ECO:0000256" key="2">
    <source>
        <dbReference type="SAM" id="SignalP"/>
    </source>
</evidence>
<dbReference type="PATRIC" id="fig|1341156.4.peg.10"/>
<feature type="region of interest" description="Disordered" evidence="1">
    <location>
        <begin position="23"/>
        <end position="50"/>
    </location>
</feature>
<dbReference type="EMBL" id="JEOB01000001">
    <property type="protein sequence ID" value="EXM40935.1"/>
    <property type="molecule type" value="Genomic_DNA"/>
</dbReference>
<sequence>MKIKLLTATLAAMLCLTACGEKAKTDTPSEKPADATTESAEYEEVTTETFTDSAVVEDVPVETIPETNASVVDPPLADFSTPTELSTTYADLNNRSFKYNGKLMTVGVSTMQDLIDAGATIEKGSSSDDSEMNFDKEYKHKFRGQFPYGCLEYRLDGFGSHVELYFINPDESPRKVRDCVLAKISVRLDNVLTTGSLDGFSEKMEFAFDTSLTYDELVANSGEPTYEDHGYHYAVVSEKTPNHDSGYVFGFDSNNVFDGFEITWIP</sequence>
<keyword evidence="2" id="KW-0732">Signal</keyword>
<evidence type="ECO:0000313" key="3">
    <source>
        <dbReference type="EMBL" id="EXM40935.1"/>
    </source>
</evidence>
<evidence type="ECO:0000256" key="1">
    <source>
        <dbReference type="SAM" id="MobiDB-lite"/>
    </source>
</evidence>
<dbReference type="OrthoDB" id="1846244at2"/>
<name>A0A011WVA9_RUMAL</name>
<feature type="compositionally biased region" description="Basic and acidic residues" evidence="1">
    <location>
        <begin position="23"/>
        <end position="33"/>
    </location>
</feature>
<reference evidence="3 4" key="1">
    <citation type="submission" date="2013-06" db="EMBL/GenBank/DDBJ databases">
        <title>Rumen cellulosomics: divergent fiber-degrading strategies revealed by comparative genome-wide analysis of six Ruminococcal strains.</title>
        <authorList>
            <person name="Dassa B."/>
            <person name="Borovok I."/>
            <person name="Lamed R."/>
            <person name="Flint H."/>
            <person name="Yeoman C.J."/>
            <person name="White B."/>
            <person name="Bayer E.A."/>
        </authorList>
    </citation>
    <scope>NUCLEOTIDE SEQUENCE [LARGE SCALE GENOMIC DNA]</scope>
    <source>
        <strain evidence="3 4">SY3</strain>
    </source>
</reference>
<feature type="signal peptide" evidence="2">
    <location>
        <begin position="1"/>
        <end position="23"/>
    </location>
</feature>
<protein>
    <recommendedName>
        <fullName evidence="5">Lipoprotein</fullName>
    </recommendedName>
</protein>
<dbReference type="Proteomes" id="UP000021369">
    <property type="component" value="Unassembled WGS sequence"/>
</dbReference>